<reference evidence="2 3" key="1">
    <citation type="submission" date="2021-03" db="EMBL/GenBank/DDBJ databases">
        <authorList>
            <person name="Peeters C."/>
        </authorList>
    </citation>
    <scope>NUCLEOTIDE SEQUENCE [LARGE SCALE GENOMIC DNA]</scope>
    <source>
        <strain evidence="2 3">LMG 26411</strain>
    </source>
</reference>
<dbReference type="Pfam" id="PF01870">
    <property type="entry name" value="Hjc"/>
    <property type="match status" value="1"/>
</dbReference>
<dbReference type="InterPro" id="IPR011335">
    <property type="entry name" value="Restrct_endonuc-II-like"/>
</dbReference>
<evidence type="ECO:0000256" key="1">
    <source>
        <dbReference type="ARBA" id="ARBA00029354"/>
    </source>
</evidence>
<dbReference type="Proteomes" id="UP000672657">
    <property type="component" value="Unassembled WGS sequence"/>
</dbReference>
<dbReference type="EMBL" id="CAJPVI010000031">
    <property type="protein sequence ID" value="CAG2154682.1"/>
    <property type="molecule type" value="Genomic_DNA"/>
</dbReference>
<comment type="caution">
    <text evidence="2">The sequence shown here is derived from an EMBL/GenBank/DDBJ whole genome shotgun (WGS) entry which is preliminary data.</text>
</comment>
<dbReference type="InterPro" id="IPR011856">
    <property type="entry name" value="tRNA_endonuc-like_dom_sf"/>
</dbReference>
<sequence length="254" mass="28602">MTYQVPDVLARFSTQTNRSPVLVEVKSKQANTLSFQPAYLKRLTAYADLVGMPLLIAWKFHSVWMLFEAKHLTKAKKNFNISLQTAMQENLLGVLAGDVAYKVGAGAGVHIRLRKEELVDVTKTEDGRTESWKMVVDDVALTDYHGKRIEDVGIDVQALFTSWDLEETEEHTNAHIHIHSVAGDDGLQFAYTAMQRQLDFESHGDGRPHWRGLLRKEQVTASISNFSAALQVGFEKAIVSHIFHVRPTTIPDFL</sequence>
<evidence type="ECO:0000313" key="2">
    <source>
        <dbReference type="EMBL" id="CAG2154682.1"/>
    </source>
</evidence>
<keyword evidence="3" id="KW-1185">Reference proteome</keyword>
<dbReference type="Gene3D" id="3.40.1350.10">
    <property type="match status" value="1"/>
</dbReference>
<comment type="catalytic activity">
    <reaction evidence="1">
        <text>Endonucleolytic cleavage at a junction such as a reciprocal single-stranded crossover between two homologous DNA duplexes (Holliday junction).</text>
        <dbReference type="EC" id="3.1.21.10"/>
    </reaction>
</comment>
<gene>
    <name evidence="2" type="ORF">LMG26411_04686</name>
</gene>
<dbReference type="SUPFAM" id="SSF52980">
    <property type="entry name" value="Restriction endonuclease-like"/>
    <property type="match status" value="1"/>
</dbReference>
<dbReference type="InterPro" id="IPR002732">
    <property type="entry name" value="Hjc"/>
</dbReference>
<proteinExistence type="predicted"/>
<evidence type="ECO:0000313" key="3">
    <source>
        <dbReference type="Proteomes" id="UP000672657"/>
    </source>
</evidence>
<protein>
    <submittedName>
        <fullName evidence="2">Uncharacterized protein</fullName>
    </submittedName>
</protein>
<organism evidence="2 3">
    <name type="scientific">Cupriavidus numazuensis</name>
    <dbReference type="NCBI Taxonomy" id="221992"/>
    <lineage>
        <taxon>Bacteria</taxon>
        <taxon>Pseudomonadati</taxon>
        <taxon>Pseudomonadota</taxon>
        <taxon>Betaproteobacteria</taxon>
        <taxon>Burkholderiales</taxon>
        <taxon>Burkholderiaceae</taxon>
        <taxon>Cupriavidus</taxon>
    </lineage>
</organism>
<name>A0ABN7Q8J7_9BURK</name>
<accession>A0ABN7Q8J7</accession>